<evidence type="ECO:0000313" key="3">
    <source>
        <dbReference type="EMBL" id="MCT2042791.1"/>
    </source>
</evidence>
<dbReference type="NCBIfam" id="TIGR00010">
    <property type="entry name" value="YchF/TatD family DNA exonuclease"/>
    <property type="match status" value="1"/>
</dbReference>
<dbReference type="RefSeq" id="WP_260104190.1">
    <property type="nucleotide sequence ID" value="NZ_JALXSQ010000016.1"/>
</dbReference>
<dbReference type="GO" id="GO:0016787">
    <property type="term" value="F:hydrolase activity"/>
    <property type="evidence" value="ECO:0007669"/>
    <property type="project" value="UniProtKB-KW"/>
</dbReference>
<keyword evidence="3" id="KW-0378">Hydrolase</keyword>
<sequence length="319" mass="35160">MAASESLTPSQHPNRRDTVQESGHTRVLEYPPLPEPLPVPCYDNHTHLEIEDGDEETGQLELQEQLDRASAVGIRGSITVGGDVESSRWAAEAAAGEPRLLAAVAVHPNESPRYKAADELDAAIAAIDELAAQPRVRVIGETGLDYFRTEGEDAIRAQHESFEAHIGLAKKHGLAMQIHDRDAHDDCISILKRVGAPETTVFHCFSGDEDMAKICAEEGWYCSFAGTVTFKNAKNLHRALEVVPLERILVESDAPFLTPTPFRGRPNAPYLVPHTIRFIADRLGKDLAMLTAIIAQNTERAYGSWDDPIQPPREQLERP</sequence>
<dbReference type="InterPro" id="IPR001130">
    <property type="entry name" value="TatD-like"/>
</dbReference>
<accession>A0ABT2HWU7</accession>
<dbReference type="PIRSF" id="PIRSF005902">
    <property type="entry name" value="DNase_TatD"/>
    <property type="match status" value="1"/>
</dbReference>
<evidence type="ECO:0000313" key="4">
    <source>
        <dbReference type="Proteomes" id="UP001525379"/>
    </source>
</evidence>
<dbReference type="InterPro" id="IPR032466">
    <property type="entry name" value="Metal_Hydrolase"/>
</dbReference>
<comment type="caution">
    <text evidence="3">The sequence shown here is derived from an EMBL/GenBank/DDBJ whole genome shotgun (WGS) entry which is preliminary data.</text>
</comment>
<feature type="region of interest" description="Disordered" evidence="2">
    <location>
        <begin position="1"/>
        <end position="23"/>
    </location>
</feature>
<name>A0ABT2HWU7_9MICO</name>
<keyword evidence="4" id="KW-1185">Reference proteome</keyword>
<dbReference type="InterPro" id="IPR015991">
    <property type="entry name" value="TatD/YcfH-like"/>
</dbReference>
<dbReference type="Pfam" id="PF01026">
    <property type="entry name" value="TatD_DNase"/>
    <property type="match status" value="1"/>
</dbReference>
<dbReference type="PANTHER" id="PTHR46124:SF2">
    <property type="entry name" value="D-AMINOACYL-TRNA DEACYLASE"/>
    <property type="match status" value="1"/>
</dbReference>
<keyword evidence="1" id="KW-0479">Metal-binding</keyword>
<dbReference type="EMBL" id="JALXSQ010000016">
    <property type="protein sequence ID" value="MCT2042791.1"/>
    <property type="molecule type" value="Genomic_DNA"/>
</dbReference>
<reference evidence="3 4" key="1">
    <citation type="submission" date="2022-04" db="EMBL/GenBank/DDBJ databases">
        <title>Human microbiome associated bacterial genomes.</title>
        <authorList>
            <person name="Sandstrom S."/>
            <person name="Salamzade R."/>
            <person name="Kalan L.R."/>
        </authorList>
    </citation>
    <scope>NUCLEOTIDE SEQUENCE [LARGE SCALE GENOMIC DNA]</scope>
    <source>
        <strain evidence="4">p3-SID1799</strain>
    </source>
</reference>
<feature type="compositionally biased region" description="Basic and acidic residues" evidence="2">
    <location>
        <begin position="14"/>
        <end position="23"/>
    </location>
</feature>
<dbReference type="Proteomes" id="UP001525379">
    <property type="component" value="Unassembled WGS sequence"/>
</dbReference>
<dbReference type="PANTHER" id="PTHR46124">
    <property type="entry name" value="D-AMINOACYL-TRNA DEACYLASE"/>
    <property type="match status" value="1"/>
</dbReference>
<gene>
    <name evidence="3" type="ORF">M3D15_05515</name>
</gene>
<protein>
    <submittedName>
        <fullName evidence="3">TatD family hydrolase</fullName>
    </submittedName>
</protein>
<organism evidence="3 4">
    <name type="scientific">Pseudoclavibacter albus</name>
    <dbReference type="NCBI Taxonomy" id="272241"/>
    <lineage>
        <taxon>Bacteria</taxon>
        <taxon>Bacillati</taxon>
        <taxon>Actinomycetota</taxon>
        <taxon>Actinomycetes</taxon>
        <taxon>Micrococcales</taxon>
        <taxon>Microbacteriaceae</taxon>
        <taxon>Pseudoclavibacter</taxon>
    </lineage>
</organism>
<dbReference type="SUPFAM" id="SSF51556">
    <property type="entry name" value="Metallo-dependent hydrolases"/>
    <property type="match status" value="1"/>
</dbReference>
<evidence type="ECO:0000256" key="1">
    <source>
        <dbReference type="ARBA" id="ARBA00022723"/>
    </source>
</evidence>
<feature type="compositionally biased region" description="Polar residues" evidence="2">
    <location>
        <begin position="1"/>
        <end position="12"/>
    </location>
</feature>
<dbReference type="CDD" id="cd01310">
    <property type="entry name" value="TatD_DNAse"/>
    <property type="match status" value="1"/>
</dbReference>
<evidence type="ECO:0000256" key="2">
    <source>
        <dbReference type="SAM" id="MobiDB-lite"/>
    </source>
</evidence>
<proteinExistence type="predicted"/>
<dbReference type="Gene3D" id="3.20.20.140">
    <property type="entry name" value="Metal-dependent hydrolases"/>
    <property type="match status" value="1"/>
</dbReference>